<dbReference type="EMBL" id="JASCZI010066467">
    <property type="protein sequence ID" value="MED6142096.1"/>
    <property type="molecule type" value="Genomic_DNA"/>
</dbReference>
<evidence type="ECO:0000313" key="3">
    <source>
        <dbReference type="Proteomes" id="UP001341840"/>
    </source>
</evidence>
<protein>
    <submittedName>
        <fullName evidence="2">Uncharacterized protein</fullName>
    </submittedName>
</protein>
<name>A0ABU6T074_9FABA</name>
<evidence type="ECO:0000256" key="1">
    <source>
        <dbReference type="SAM" id="MobiDB-lite"/>
    </source>
</evidence>
<comment type="caution">
    <text evidence="2">The sequence shown here is derived from an EMBL/GenBank/DDBJ whole genome shotgun (WGS) entry which is preliminary data.</text>
</comment>
<sequence>MAVMMRRKVSGSVAMGSPEGGWNEGECGFGDDVDDDSLEVGRKGKWWLEVVPMKDGGGVEVGWWFGGREWWLVRIRRRDGGLRWWWRLKKNEDVVAGVEEEDGEWSVDEDEGGDSVDARRCCLAVVGGEDGGYGFGAWRWWTVTSKERPKLDDEGDVVVAGGRTKMVVMVEGV</sequence>
<reference evidence="2 3" key="1">
    <citation type="journal article" date="2023" name="Plants (Basel)">
        <title>Bridging the Gap: Combining Genomics and Transcriptomics Approaches to Understand Stylosanthes scabra, an Orphan Legume from the Brazilian Caatinga.</title>
        <authorList>
            <person name="Ferreira-Neto J.R.C."/>
            <person name="da Silva M.D."/>
            <person name="Binneck E."/>
            <person name="de Melo N.F."/>
            <person name="da Silva R.H."/>
            <person name="de Melo A.L.T.M."/>
            <person name="Pandolfi V."/>
            <person name="Bustamante F.O."/>
            <person name="Brasileiro-Vidal A.C."/>
            <person name="Benko-Iseppon A.M."/>
        </authorList>
    </citation>
    <scope>NUCLEOTIDE SEQUENCE [LARGE SCALE GENOMIC DNA]</scope>
    <source>
        <tissue evidence="2">Leaves</tissue>
    </source>
</reference>
<keyword evidence="3" id="KW-1185">Reference proteome</keyword>
<proteinExistence type="predicted"/>
<dbReference type="Proteomes" id="UP001341840">
    <property type="component" value="Unassembled WGS sequence"/>
</dbReference>
<evidence type="ECO:0000313" key="2">
    <source>
        <dbReference type="EMBL" id="MED6142096.1"/>
    </source>
</evidence>
<gene>
    <name evidence="2" type="ORF">PIB30_110128</name>
</gene>
<organism evidence="2 3">
    <name type="scientific">Stylosanthes scabra</name>
    <dbReference type="NCBI Taxonomy" id="79078"/>
    <lineage>
        <taxon>Eukaryota</taxon>
        <taxon>Viridiplantae</taxon>
        <taxon>Streptophyta</taxon>
        <taxon>Embryophyta</taxon>
        <taxon>Tracheophyta</taxon>
        <taxon>Spermatophyta</taxon>
        <taxon>Magnoliopsida</taxon>
        <taxon>eudicotyledons</taxon>
        <taxon>Gunneridae</taxon>
        <taxon>Pentapetalae</taxon>
        <taxon>rosids</taxon>
        <taxon>fabids</taxon>
        <taxon>Fabales</taxon>
        <taxon>Fabaceae</taxon>
        <taxon>Papilionoideae</taxon>
        <taxon>50 kb inversion clade</taxon>
        <taxon>dalbergioids sensu lato</taxon>
        <taxon>Dalbergieae</taxon>
        <taxon>Pterocarpus clade</taxon>
        <taxon>Stylosanthes</taxon>
    </lineage>
</organism>
<accession>A0ABU6T074</accession>
<feature type="region of interest" description="Disordered" evidence="1">
    <location>
        <begin position="1"/>
        <end position="28"/>
    </location>
</feature>